<dbReference type="PANTHER" id="PTHR43861">
    <property type="entry name" value="TRANS-ACONITATE 2-METHYLTRANSFERASE-RELATED"/>
    <property type="match status" value="1"/>
</dbReference>
<dbReference type="CDD" id="cd02440">
    <property type="entry name" value="AdoMet_MTases"/>
    <property type="match status" value="1"/>
</dbReference>
<organism evidence="1 2">
    <name type="scientific">Methanothermococcus okinawensis (strain DSM 14208 / JCM 11175 / IH1)</name>
    <dbReference type="NCBI Taxonomy" id="647113"/>
    <lineage>
        <taxon>Archaea</taxon>
        <taxon>Methanobacteriati</taxon>
        <taxon>Methanobacteriota</taxon>
        <taxon>Methanomada group</taxon>
        <taxon>Methanococci</taxon>
        <taxon>Methanococcales</taxon>
        <taxon>Methanococcaceae</taxon>
        <taxon>Methanothermococcus</taxon>
    </lineage>
</organism>
<sequence length="242" mass="28090">MRKLISRIVETLKLIFGHYPKMKINVDYDEYWLVKRGKNLGLLSDFQRGRANVILNHLENNTTIKDVGCGDGAILNYLSKHIKFSKIYGVDVSDIVLEHINKLGFVPIKLDINNLNEIKNLPKTDYTLALELLEHLPNSEEVLLELLKTTNKKLIFSIPNTGFIGHRLRLLFGSFPLQWRTHPGEHLRFWTYNDIKFWLKELGLSKNSKIYLYEGIPLLNKIFPSLFTMGILVVIEKEKTNK</sequence>
<reference evidence="1" key="1">
    <citation type="submission" date="2011-05" db="EMBL/GenBank/DDBJ databases">
        <title>Complete sequence of chromosome of Methanothermococcus okinawensis IH1.</title>
        <authorList>
            <consortium name="US DOE Joint Genome Institute"/>
            <person name="Lucas S."/>
            <person name="Han J."/>
            <person name="Lapidus A."/>
            <person name="Cheng J.-F."/>
            <person name="Goodwin L."/>
            <person name="Pitluck S."/>
            <person name="Peters L."/>
            <person name="Mikhailova N."/>
            <person name="Held B."/>
            <person name="Han C."/>
            <person name="Tapia R."/>
            <person name="Land M."/>
            <person name="Hauser L."/>
            <person name="Kyrpides N."/>
            <person name="Ivanova N."/>
            <person name="Pagani I."/>
            <person name="Sieprawska-Lupa M."/>
            <person name="Takai K."/>
            <person name="Miyazaki J."/>
            <person name="Whitman W."/>
            <person name="Woyke T."/>
        </authorList>
    </citation>
    <scope>NUCLEOTIDE SEQUENCE [LARGE SCALE GENOMIC DNA]</scope>
    <source>
        <strain evidence="1">IH1</strain>
    </source>
</reference>
<dbReference type="GO" id="GO:0032259">
    <property type="term" value="P:methylation"/>
    <property type="evidence" value="ECO:0007669"/>
    <property type="project" value="UniProtKB-KW"/>
</dbReference>
<dbReference type="InterPro" id="IPR029063">
    <property type="entry name" value="SAM-dependent_MTases_sf"/>
</dbReference>
<dbReference type="AlphaFoldDB" id="F8AMK1"/>
<dbReference type="Proteomes" id="UP000009296">
    <property type="component" value="Chromosome"/>
</dbReference>
<evidence type="ECO:0000313" key="2">
    <source>
        <dbReference type="Proteomes" id="UP000009296"/>
    </source>
</evidence>
<dbReference type="Pfam" id="PF13489">
    <property type="entry name" value="Methyltransf_23"/>
    <property type="match status" value="1"/>
</dbReference>
<keyword evidence="1" id="KW-0808">Transferase</keyword>
<proteinExistence type="predicted"/>
<accession>F8AMK1</accession>
<dbReference type="GO" id="GO:0008168">
    <property type="term" value="F:methyltransferase activity"/>
    <property type="evidence" value="ECO:0007669"/>
    <property type="project" value="UniProtKB-KW"/>
</dbReference>
<evidence type="ECO:0000313" key="1">
    <source>
        <dbReference type="EMBL" id="AEH06041.1"/>
    </source>
</evidence>
<protein>
    <submittedName>
        <fullName evidence="1">Methyltransferase type 12</fullName>
    </submittedName>
</protein>
<keyword evidence="2" id="KW-1185">Reference proteome</keyword>
<dbReference type="HOGENOM" id="CLU_1145235_0_0_2"/>
<dbReference type="Gene3D" id="3.40.50.150">
    <property type="entry name" value="Vaccinia Virus protein VP39"/>
    <property type="match status" value="1"/>
</dbReference>
<dbReference type="OrthoDB" id="27149at2157"/>
<dbReference type="KEGG" id="mok:Metok_0043"/>
<name>F8AMK1_METOI</name>
<dbReference type="SUPFAM" id="SSF53335">
    <property type="entry name" value="S-adenosyl-L-methionine-dependent methyltransferases"/>
    <property type="match status" value="1"/>
</dbReference>
<dbReference type="RefSeq" id="WP_013866227.1">
    <property type="nucleotide sequence ID" value="NC_015636.1"/>
</dbReference>
<dbReference type="STRING" id="647113.Metok_0043"/>
<dbReference type="EMBL" id="CP002792">
    <property type="protein sequence ID" value="AEH06041.1"/>
    <property type="molecule type" value="Genomic_DNA"/>
</dbReference>
<dbReference type="eggNOG" id="arCOG04347">
    <property type="taxonomic scope" value="Archaea"/>
</dbReference>
<gene>
    <name evidence="1" type="ordered locus">Metok_0043</name>
</gene>
<keyword evidence="1" id="KW-0489">Methyltransferase</keyword>
<dbReference type="GeneID" id="10772159"/>